<comment type="caution">
    <text evidence="3">The sequence shown here is derived from an EMBL/GenBank/DDBJ whole genome shotgun (WGS) entry which is preliminary data.</text>
</comment>
<sequence>MPSIVQPNLKVVTTQAEPEKKKRKRNALPHPLYRRKQTALPVAIVDLNLPRSERLTLPFSDQDALAASHSLASCFARASLTMSKPASQSPGRSVLPAQPYQIAPSPLPSPSCCLQFTHIAVDSKWASLSLSPAQTRRR</sequence>
<reference evidence="3 4" key="1">
    <citation type="journal article" date="2023" name="G3 (Bethesda)">
        <title>A chromosome-length genome assembly and annotation of blackberry (Rubus argutus, cv. 'Hillquist').</title>
        <authorList>
            <person name="Bruna T."/>
            <person name="Aryal R."/>
            <person name="Dudchenko O."/>
            <person name="Sargent D.J."/>
            <person name="Mead D."/>
            <person name="Buti M."/>
            <person name="Cavallini A."/>
            <person name="Hytonen T."/>
            <person name="Andres J."/>
            <person name="Pham M."/>
            <person name="Weisz D."/>
            <person name="Mascagni F."/>
            <person name="Usai G."/>
            <person name="Natali L."/>
            <person name="Bassil N."/>
            <person name="Fernandez G.E."/>
            <person name="Lomsadze A."/>
            <person name="Armour M."/>
            <person name="Olukolu B."/>
            <person name="Poorten T."/>
            <person name="Britton C."/>
            <person name="Davik J."/>
            <person name="Ashrafi H."/>
            <person name="Aiden E.L."/>
            <person name="Borodovsky M."/>
            <person name="Worthington M."/>
        </authorList>
    </citation>
    <scope>NUCLEOTIDE SEQUENCE [LARGE SCALE GENOMIC DNA]</scope>
    <source>
        <strain evidence="3">PI 553951</strain>
    </source>
</reference>
<name>A0AAW1WZ60_RUBAR</name>
<dbReference type="EMBL" id="JBEDUW010000005">
    <property type="protein sequence ID" value="KAK9929098.1"/>
    <property type="molecule type" value="Genomic_DNA"/>
</dbReference>
<evidence type="ECO:0000313" key="4">
    <source>
        <dbReference type="Proteomes" id="UP001457282"/>
    </source>
</evidence>
<accession>A0AAW1WZ60</accession>
<keyword evidence="4" id="KW-1185">Reference proteome</keyword>
<proteinExistence type="predicted"/>
<feature type="compositionally biased region" description="Basic residues" evidence="1">
    <location>
        <begin position="21"/>
        <end position="31"/>
    </location>
</feature>
<dbReference type="AlphaFoldDB" id="A0AAW1WZ60"/>
<dbReference type="Proteomes" id="UP001457282">
    <property type="component" value="Unassembled WGS sequence"/>
</dbReference>
<dbReference type="EMBL" id="JBEDUW010000005">
    <property type="protein sequence ID" value="KAK9929099.1"/>
    <property type="molecule type" value="Genomic_DNA"/>
</dbReference>
<evidence type="ECO:0000256" key="1">
    <source>
        <dbReference type="SAM" id="MobiDB-lite"/>
    </source>
</evidence>
<gene>
    <name evidence="2" type="ORF">M0R45_026207</name>
    <name evidence="3" type="ORF">M0R45_026208</name>
</gene>
<evidence type="ECO:0000313" key="2">
    <source>
        <dbReference type="EMBL" id="KAK9929098.1"/>
    </source>
</evidence>
<feature type="region of interest" description="Disordered" evidence="1">
    <location>
        <begin position="1"/>
        <end position="31"/>
    </location>
</feature>
<organism evidence="3 4">
    <name type="scientific">Rubus argutus</name>
    <name type="common">Southern blackberry</name>
    <dbReference type="NCBI Taxonomy" id="59490"/>
    <lineage>
        <taxon>Eukaryota</taxon>
        <taxon>Viridiplantae</taxon>
        <taxon>Streptophyta</taxon>
        <taxon>Embryophyta</taxon>
        <taxon>Tracheophyta</taxon>
        <taxon>Spermatophyta</taxon>
        <taxon>Magnoliopsida</taxon>
        <taxon>eudicotyledons</taxon>
        <taxon>Gunneridae</taxon>
        <taxon>Pentapetalae</taxon>
        <taxon>rosids</taxon>
        <taxon>fabids</taxon>
        <taxon>Rosales</taxon>
        <taxon>Rosaceae</taxon>
        <taxon>Rosoideae</taxon>
        <taxon>Rosoideae incertae sedis</taxon>
        <taxon>Rubus</taxon>
    </lineage>
</organism>
<protein>
    <submittedName>
        <fullName evidence="3">Uncharacterized protein</fullName>
    </submittedName>
</protein>
<evidence type="ECO:0000313" key="3">
    <source>
        <dbReference type="EMBL" id="KAK9929099.1"/>
    </source>
</evidence>